<reference evidence="1 2" key="1">
    <citation type="journal article" date="2018" name="Sci. Rep.">
        <title>Genomic signatures of local adaptation to the degree of environmental predictability in rotifers.</title>
        <authorList>
            <person name="Franch-Gras L."/>
            <person name="Hahn C."/>
            <person name="Garcia-Roger E.M."/>
            <person name="Carmona M.J."/>
            <person name="Serra M."/>
            <person name="Gomez A."/>
        </authorList>
    </citation>
    <scope>NUCLEOTIDE SEQUENCE [LARGE SCALE GENOMIC DNA]</scope>
    <source>
        <strain evidence="1">HYR1</strain>
    </source>
</reference>
<dbReference type="Proteomes" id="UP000276133">
    <property type="component" value="Unassembled WGS sequence"/>
</dbReference>
<dbReference type="AlphaFoldDB" id="A0A3M7RIF5"/>
<evidence type="ECO:0000313" key="1">
    <source>
        <dbReference type="EMBL" id="RNA23075.1"/>
    </source>
</evidence>
<evidence type="ECO:0000313" key="2">
    <source>
        <dbReference type="Proteomes" id="UP000276133"/>
    </source>
</evidence>
<proteinExistence type="predicted"/>
<dbReference type="EMBL" id="REGN01003354">
    <property type="protein sequence ID" value="RNA23075.1"/>
    <property type="molecule type" value="Genomic_DNA"/>
</dbReference>
<sequence length="127" mass="13876">MVLSPLFIQLTKLKAQFHTIHSNTVFAIVQNLIPIGAKVMENCGMPIGQVQTSFLADLPILVQLLVNGMGYSNKSYSSDTYLSRALGFTKSSRLRLAIFILISFVLFDSSANDLAAQKSSPKHNGSK</sequence>
<name>A0A3M7RIF5_BRAPC</name>
<organism evidence="1 2">
    <name type="scientific">Brachionus plicatilis</name>
    <name type="common">Marine rotifer</name>
    <name type="synonym">Brachionus muelleri</name>
    <dbReference type="NCBI Taxonomy" id="10195"/>
    <lineage>
        <taxon>Eukaryota</taxon>
        <taxon>Metazoa</taxon>
        <taxon>Spiralia</taxon>
        <taxon>Gnathifera</taxon>
        <taxon>Rotifera</taxon>
        <taxon>Eurotatoria</taxon>
        <taxon>Monogononta</taxon>
        <taxon>Pseudotrocha</taxon>
        <taxon>Ploima</taxon>
        <taxon>Brachionidae</taxon>
        <taxon>Brachionus</taxon>
    </lineage>
</organism>
<keyword evidence="2" id="KW-1185">Reference proteome</keyword>
<protein>
    <submittedName>
        <fullName evidence="1">Uncharacterized protein</fullName>
    </submittedName>
</protein>
<gene>
    <name evidence="1" type="ORF">BpHYR1_030726</name>
</gene>
<comment type="caution">
    <text evidence="1">The sequence shown here is derived from an EMBL/GenBank/DDBJ whole genome shotgun (WGS) entry which is preliminary data.</text>
</comment>
<accession>A0A3M7RIF5</accession>